<dbReference type="Pfam" id="PF14223">
    <property type="entry name" value="Retrotran_gag_2"/>
    <property type="match status" value="1"/>
</dbReference>
<evidence type="ECO:0008006" key="3">
    <source>
        <dbReference type="Google" id="ProtNLM"/>
    </source>
</evidence>
<reference evidence="1 2" key="1">
    <citation type="journal article" date="2024" name="BMC Genomics">
        <title>De novo assembly and annotation of Popillia japonica's genome with initial clues to its potential as an invasive pest.</title>
        <authorList>
            <person name="Cucini C."/>
            <person name="Boschi S."/>
            <person name="Funari R."/>
            <person name="Cardaioli E."/>
            <person name="Iannotti N."/>
            <person name="Marturano G."/>
            <person name="Paoli F."/>
            <person name="Bruttini M."/>
            <person name="Carapelli A."/>
            <person name="Frati F."/>
            <person name="Nardi F."/>
        </authorList>
    </citation>
    <scope>NUCLEOTIDE SEQUENCE [LARGE SCALE GENOMIC DNA]</scope>
    <source>
        <strain evidence="1">DMR45628</strain>
    </source>
</reference>
<accession>A0AAW1JHL8</accession>
<comment type="caution">
    <text evidence="1">The sequence shown here is derived from an EMBL/GenBank/DDBJ whole genome shotgun (WGS) entry which is preliminary data.</text>
</comment>
<sequence>MANREDQIEKLTGSENFHTWQFAMKYVLELNGWENCILPVTAENYEKDTTKLKKSKAKLVLCIDSSVYVHILGETTATGIWERLKTLYQDSGLVRKIGLLRKLTSTKLEYCDSMMSYVSQIIDTANKLNGIGFTVSDEWLGVILLTGLTDNFEPIIMGLENCGLEITGDTIKTKLLDTIGHKSNAIIMGLENCGLEITGDTIKTKLLDTIGHKSNAGSAFFRKKMAKNAKPNGNTIHNPKKNRQCIFSKENG</sequence>
<dbReference type="PANTHER" id="PTHR35317:SF29">
    <property type="entry name" value="CCHC-TYPE DOMAIN-CONTAINING PROTEIN"/>
    <property type="match status" value="1"/>
</dbReference>
<evidence type="ECO:0000313" key="2">
    <source>
        <dbReference type="Proteomes" id="UP001458880"/>
    </source>
</evidence>
<name>A0AAW1JHL8_POPJA</name>
<dbReference type="PANTHER" id="PTHR35317">
    <property type="entry name" value="OS04G0629600 PROTEIN"/>
    <property type="match status" value="1"/>
</dbReference>
<protein>
    <recommendedName>
        <fullName evidence="3">DUF4219 domain-containing protein</fullName>
    </recommendedName>
</protein>
<dbReference type="EMBL" id="JASPKY010000377">
    <property type="protein sequence ID" value="KAK9703047.1"/>
    <property type="molecule type" value="Genomic_DNA"/>
</dbReference>
<gene>
    <name evidence="1" type="ORF">QE152_g29578</name>
</gene>
<organism evidence="1 2">
    <name type="scientific">Popillia japonica</name>
    <name type="common">Japanese beetle</name>
    <dbReference type="NCBI Taxonomy" id="7064"/>
    <lineage>
        <taxon>Eukaryota</taxon>
        <taxon>Metazoa</taxon>
        <taxon>Ecdysozoa</taxon>
        <taxon>Arthropoda</taxon>
        <taxon>Hexapoda</taxon>
        <taxon>Insecta</taxon>
        <taxon>Pterygota</taxon>
        <taxon>Neoptera</taxon>
        <taxon>Endopterygota</taxon>
        <taxon>Coleoptera</taxon>
        <taxon>Polyphaga</taxon>
        <taxon>Scarabaeiformia</taxon>
        <taxon>Scarabaeidae</taxon>
        <taxon>Rutelinae</taxon>
        <taxon>Popillia</taxon>
    </lineage>
</organism>
<dbReference type="AlphaFoldDB" id="A0AAW1JHL8"/>
<evidence type="ECO:0000313" key="1">
    <source>
        <dbReference type="EMBL" id="KAK9703047.1"/>
    </source>
</evidence>
<keyword evidence="2" id="KW-1185">Reference proteome</keyword>
<proteinExistence type="predicted"/>
<dbReference type="Proteomes" id="UP001458880">
    <property type="component" value="Unassembled WGS sequence"/>
</dbReference>